<comment type="caution">
    <text evidence="2">The sequence shown here is derived from an EMBL/GenBank/DDBJ whole genome shotgun (WGS) entry which is preliminary data.</text>
</comment>
<evidence type="ECO:0000256" key="1">
    <source>
        <dbReference type="SAM" id="MobiDB-lite"/>
    </source>
</evidence>
<accession>A0A939LSH3</accession>
<evidence type="ECO:0000313" key="2">
    <source>
        <dbReference type="EMBL" id="MBO1751279.1"/>
    </source>
</evidence>
<evidence type="ECO:0000313" key="3">
    <source>
        <dbReference type="Proteomes" id="UP000664209"/>
    </source>
</evidence>
<protein>
    <submittedName>
        <fullName evidence="2">Uncharacterized protein</fullName>
    </submittedName>
</protein>
<keyword evidence="3" id="KW-1185">Reference proteome</keyword>
<organism evidence="2 3">
    <name type="scientific">Actinotalea soli</name>
    <dbReference type="NCBI Taxonomy" id="2819234"/>
    <lineage>
        <taxon>Bacteria</taxon>
        <taxon>Bacillati</taxon>
        <taxon>Actinomycetota</taxon>
        <taxon>Actinomycetes</taxon>
        <taxon>Micrococcales</taxon>
        <taxon>Cellulomonadaceae</taxon>
        <taxon>Actinotalea</taxon>
    </lineage>
</organism>
<feature type="region of interest" description="Disordered" evidence="1">
    <location>
        <begin position="137"/>
        <end position="161"/>
    </location>
</feature>
<sequence length="418" mass="43248">MLLDGEDLRALMLRVREEVGPDARIIKAERIRSGGIAGFFAKERYELTVEVPEVRPARRARPRRATEGAVGLDALLAAADAVEAEEAGAEVTAPEPEPGPAVSTASDSFATVLDSVRQMVGADVTTAPVVDAPDEAATPAAEDDVTAPAGAQAEPAPAEAPVPVEGAELAAVVGSGAAVAAERLDPPAAVAPTPEVPVEAGGSSVTALLELGIPTRLLSGFADPTAAAPLSVLVRRFERPPTVQLSSGVLVVAGEGDAALRTATQMAHRAGLPTHEILLAGEIDAVPGHGRRLQTLSAVERVRSRLPGDALTVIALGVPTDRSRWGESASMLEALAPDQAWAALDARSKPADLRRWLRSVGLRRRFDAVAAVAAFEAQAPGMVLSLGVPVGWLDGLPATPVVWAAVLSERLADDARWD</sequence>
<name>A0A939LSH3_9CELL</name>
<proteinExistence type="predicted"/>
<gene>
    <name evidence="2" type="ORF">J4G33_05630</name>
</gene>
<dbReference type="EMBL" id="JAGEMK010000002">
    <property type="protein sequence ID" value="MBO1751279.1"/>
    <property type="molecule type" value="Genomic_DNA"/>
</dbReference>
<dbReference type="Proteomes" id="UP000664209">
    <property type="component" value="Unassembled WGS sequence"/>
</dbReference>
<dbReference type="RefSeq" id="WP_208054949.1">
    <property type="nucleotide sequence ID" value="NZ_JAGEMK010000002.1"/>
</dbReference>
<dbReference type="AlphaFoldDB" id="A0A939LSH3"/>
<reference evidence="2" key="1">
    <citation type="submission" date="2021-03" db="EMBL/GenBank/DDBJ databases">
        <title>Actinotalea soli sp. nov., isolated from soil.</title>
        <authorList>
            <person name="Ping W."/>
            <person name="Zhang J."/>
        </authorList>
    </citation>
    <scope>NUCLEOTIDE SEQUENCE</scope>
    <source>
        <strain evidence="2">BY-33</strain>
    </source>
</reference>